<dbReference type="Proteomes" id="UP001165542">
    <property type="component" value="Unassembled WGS sequence"/>
</dbReference>
<evidence type="ECO:0000313" key="1">
    <source>
        <dbReference type="EMBL" id="MCS2610758.1"/>
    </source>
</evidence>
<comment type="caution">
    <text evidence="1">The sequence shown here is derived from an EMBL/GenBank/DDBJ whole genome shotgun (WGS) entry which is preliminary data.</text>
</comment>
<accession>A0ABT2EHE1</accession>
<evidence type="ECO:0000313" key="2">
    <source>
        <dbReference type="Proteomes" id="UP001165542"/>
    </source>
</evidence>
<organism evidence="1 2">
    <name type="scientific">Halomonas dongshanensis</name>
    <dbReference type="NCBI Taxonomy" id="2890835"/>
    <lineage>
        <taxon>Bacteria</taxon>
        <taxon>Pseudomonadati</taxon>
        <taxon>Pseudomonadota</taxon>
        <taxon>Gammaproteobacteria</taxon>
        <taxon>Oceanospirillales</taxon>
        <taxon>Halomonadaceae</taxon>
        <taxon>Halomonas</taxon>
    </lineage>
</organism>
<gene>
    <name evidence="1" type="ORF">LLY24_15690</name>
</gene>
<proteinExistence type="predicted"/>
<sequence length="55" mass="6189">MIHRYVASIAELVTPFSGYGDYWRFTDARSVQLTTSDRVALGGQQLTRCHSLPES</sequence>
<dbReference type="RefSeq" id="WP_259037256.1">
    <property type="nucleotide sequence ID" value="NZ_JAJISC010000008.1"/>
</dbReference>
<name>A0ABT2EHE1_9GAMM</name>
<reference evidence="1" key="1">
    <citation type="submission" date="2021-11" db="EMBL/GenBank/DDBJ databases">
        <title>Halomonas sp., isolated from a coastal aquaculture zone in Dongshan Bay.</title>
        <authorList>
            <person name="Lin W."/>
        </authorList>
    </citation>
    <scope>NUCLEOTIDE SEQUENCE</scope>
    <source>
        <strain evidence="1">Yzlin-01</strain>
    </source>
</reference>
<protein>
    <submittedName>
        <fullName evidence="1">Uncharacterized protein</fullName>
    </submittedName>
</protein>
<dbReference type="EMBL" id="JAJISC010000008">
    <property type="protein sequence ID" value="MCS2610758.1"/>
    <property type="molecule type" value="Genomic_DNA"/>
</dbReference>
<keyword evidence="2" id="KW-1185">Reference proteome</keyword>